<comment type="cofactor">
    <cofactor evidence="1">
        <name>heme c</name>
        <dbReference type="ChEBI" id="CHEBI:61717"/>
    </cofactor>
</comment>
<keyword evidence="7" id="KW-0408">Iron</keyword>
<name>A0AA48GXS7_9BACT</name>
<dbReference type="InterPro" id="IPR012286">
    <property type="entry name" value="Tetrahaem_cytochrome"/>
</dbReference>
<evidence type="ECO:0000256" key="4">
    <source>
        <dbReference type="ARBA" id="ARBA00022617"/>
    </source>
</evidence>
<evidence type="ECO:0000256" key="3">
    <source>
        <dbReference type="ARBA" id="ARBA00022448"/>
    </source>
</evidence>
<sequence length="224" mass="23547">MKGWATLLGMLCMLSLTTLQAAQPCTACHPDLSAQLGAKHPKVKADGIAKCLPCHDSAKKTAEAGKNAFSARLHAAHAKPDSGVACEVCHTRDAKGFAVRGARKPLGKASAEDVKLLKETFASVAGGQFLASSHAKAGLACSGCHASRVPTKGDSVEDERCLACHGPLDTLIEKTRPKDAHLPNPHKSHYGAMACTACHFGHQPSVVMCKDCHPKFKLTISHGK</sequence>
<organism evidence="10 11">
    <name type="scientific">Mesoterricola sediminis</name>
    <dbReference type="NCBI Taxonomy" id="2927980"/>
    <lineage>
        <taxon>Bacteria</taxon>
        <taxon>Pseudomonadati</taxon>
        <taxon>Acidobacteriota</taxon>
        <taxon>Holophagae</taxon>
        <taxon>Holophagales</taxon>
        <taxon>Holophagaceae</taxon>
        <taxon>Mesoterricola</taxon>
    </lineage>
</organism>
<proteinExistence type="predicted"/>
<keyword evidence="8" id="KW-0732">Signal</keyword>
<evidence type="ECO:0000259" key="9">
    <source>
        <dbReference type="Pfam" id="PF14537"/>
    </source>
</evidence>
<comment type="subcellular location">
    <subcellularLocation>
        <location evidence="2">Cell envelope</location>
    </subcellularLocation>
</comment>
<evidence type="ECO:0000256" key="8">
    <source>
        <dbReference type="SAM" id="SignalP"/>
    </source>
</evidence>
<evidence type="ECO:0000313" key="11">
    <source>
        <dbReference type="Proteomes" id="UP001228113"/>
    </source>
</evidence>
<dbReference type="KEGG" id="msea:METESE_25330"/>
<dbReference type="Pfam" id="PF14537">
    <property type="entry name" value="Cytochrom_c3_2"/>
    <property type="match status" value="1"/>
</dbReference>
<keyword evidence="4" id="KW-0349">Heme</keyword>
<feature type="signal peptide" evidence="8">
    <location>
        <begin position="1"/>
        <end position="21"/>
    </location>
</feature>
<evidence type="ECO:0000256" key="7">
    <source>
        <dbReference type="ARBA" id="ARBA00023004"/>
    </source>
</evidence>
<evidence type="ECO:0000256" key="6">
    <source>
        <dbReference type="ARBA" id="ARBA00022982"/>
    </source>
</evidence>
<dbReference type="InterPro" id="IPR036280">
    <property type="entry name" value="Multihaem_cyt_sf"/>
</dbReference>
<keyword evidence="3" id="KW-0813">Transport</keyword>
<keyword evidence="5" id="KW-0479">Metal-binding</keyword>
<dbReference type="Proteomes" id="UP001228113">
    <property type="component" value="Chromosome"/>
</dbReference>
<dbReference type="GO" id="GO:0030313">
    <property type="term" value="C:cell envelope"/>
    <property type="evidence" value="ECO:0007669"/>
    <property type="project" value="UniProtKB-SubCell"/>
</dbReference>
<feature type="domain" description="Tetrahaem cytochrome" evidence="9">
    <location>
        <begin position="134"/>
        <end position="213"/>
    </location>
</feature>
<dbReference type="GO" id="GO:0046872">
    <property type="term" value="F:metal ion binding"/>
    <property type="evidence" value="ECO:0007669"/>
    <property type="project" value="UniProtKB-KW"/>
</dbReference>
<dbReference type="AlphaFoldDB" id="A0AA48GXS7"/>
<evidence type="ECO:0000256" key="1">
    <source>
        <dbReference type="ARBA" id="ARBA00001926"/>
    </source>
</evidence>
<dbReference type="SUPFAM" id="SSF48695">
    <property type="entry name" value="Multiheme cytochromes"/>
    <property type="match status" value="1"/>
</dbReference>
<accession>A0AA48GXS7</accession>
<gene>
    <name evidence="10" type="ORF">METESE_25330</name>
</gene>
<evidence type="ECO:0000256" key="2">
    <source>
        <dbReference type="ARBA" id="ARBA00004196"/>
    </source>
</evidence>
<evidence type="ECO:0000313" key="10">
    <source>
        <dbReference type="EMBL" id="BDU77575.1"/>
    </source>
</evidence>
<keyword evidence="11" id="KW-1185">Reference proteome</keyword>
<evidence type="ECO:0000256" key="5">
    <source>
        <dbReference type="ARBA" id="ARBA00022723"/>
    </source>
</evidence>
<protein>
    <recommendedName>
        <fullName evidence="9">Tetrahaem cytochrome domain-containing protein</fullName>
    </recommendedName>
</protein>
<feature type="chain" id="PRO_5041326641" description="Tetrahaem cytochrome domain-containing protein" evidence="8">
    <location>
        <begin position="22"/>
        <end position="224"/>
    </location>
</feature>
<dbReference type="EMBL" id="AP027081">
    <property type="protein sequence ID" value="BDU77575.1"/>
    <property type="molecule type" value="Genomic_DNA"/>
</dbReference>
<reference evidence="10" key="1">
    <citation type="journal article" date="2023" name="Int. J. Syst. Evol. Microbiol.">
        <title>Mesoterricola silvestris gen. nov., sp. nov., Mesoterricola sediminis sp. nov., Geothrix oryzae sp. nov., Geothrix edaphica sp. nov., Geothrix rubra sp. nov., and Geothrix limicola sp. nov., six novel members of Acidobacteriota isolated from soils.</title>
        <authorList>
            <person name="Itoh H."/>
            <person name="Sugisawa Y."/>
            <person name="Mise K."/>
            <person name="Xu Z."/>
            <person name="Kuniyasu M."/>
            <person name="Ushijima N."/>
            <person name="Kawano K."/>
            <person name="Kobayashi E."/>
            <person name="Shiratori Y."/>
            <person name="Masuda Y."/>
            <person name="Senoo K."/>
        </authorList>
    </citation>
    <scope>NUCLEOTIDE SEQUENCE</scope>
    <source>
        <strain evidence="10">W786</strain>
    </source>
</reference>
<dbReference type="RefSeq" id="WP_316410334.1">
    <property type="nucleotide sequence ID" value="NZ_AP027081.1"/>
</dbReference>
<dbReference type="Gene3D" id="1.10.1130.10">
    <property type="entry name" value="Flavocytochrome C3, Chain A"/>
    <property type="match status" value="2"/>
</dbReference>
<keyword evidence="6" id="KW-0249">Electron transport</keyword>